<feature type="binding site" evidence="10">
    <location>
        <position position="43"/>
    </location>
    <ligand>
        <name>Mn(2+)</name>
        <dbReference type="ChEBI" id="CHEBI:29035"/>
        <label>1</label>
    </ligand>
</feature>
<keyword evidence="2 10" id="KW-0444">Lipid biosynthesis</keyword>
<dbReference type="PANTHER" id="PTHR34990">
    <property type="entry name" value="UDP-2,3-DIACYLGLUCOSAMINE HYDROLASE-RELATED"/>
    <property type="match status" value="1"/>
</dbReference>
<evidence type="ECO:0000313" key="13">
    <source>
        <dbReference type="Proteomes" id="UP000027341"/>
    </source>
</evidence>
<comment type="cofactor">
    <cofactor evidence="10">
        <name>Mn(2+)</name>
        <dbReference type="ChEBI" id="CHEBI:29035"/>
    </cofactor>
    <text evidence="10">Binds 2 Mn(2+) ions per subunit in a binuclear metal center.</text>
</comment>
<organism evidence="12 13">
    <name type="scientific">Hydrogenovibrio marinus</name>
    <dbReference type="NCBI Taxonomy" id="28885"/>
    <lineage>
        <taxon>Bacteria</taxon>
        <taxon>Pseudomonadati</taxon>
        <taxon>Pseudomonadota</taxon>
        <taxon>Gammaproteobacteria</taxon>
        <taxon>Thiotrichales</taxon>
        <taxon>Piscirickettsiaceae</taxon>
        <taxon>Hydrogenovibrio</taxon>
    </lineage>
</organism>
<comment type="catalytic activity">
    <reaction evidence="10">
        <text>UDP-2-N,3-O-bis[(3R)-3-hydroxytetradecanoyl]-alpha-D-glucosamine + H2O = 2-N,3-O-bis[(3R)-3-hydroxytetradecanoyl]-alpha-D-glucosaminyl 1-phosphate + UMP + 2 H(+)</text>
        <dbReference type="Rhea" id="RHEA:25213"/>
        <dbReference type="ChEBI" id="CHEBI:15377"/>
        <dbReference type="ChEBI" id="CHEBI:15378"/>
        <dbReference type="ChEBI" id="CHEBI:57865"/>
        <dbReference type="ChEBI" id="CHEBI:57957"/>
        <dbReference type="ChEBI" id="CHEBI:78847"/>
        <dbReference type="EC" id="3.6.1.54"/>
    </reaction>
</comment>
<comment type="similarity">
    <text evidence="10">Belongs to the LpxH family.</text>
</comment>
<keyword evidence="4 10" id="KW-0441">Lipid A biosynthesis</keyword>
<dbReference type="EMBL" id="JMIU01000001">
    <property type="protein sequence ID" value="KDN94942.1"/>
    <property type="molecule type" value="Genomic_DNA"/>
</dbReference>
<dbReference type="HAMAP" id="MF_00575">
    <property type="entry name" value="LpxH"/>
    <property type="match status" value="1"/>
</dbReference>
<accession>A0A066ZN36</accession>
<feature type="binding site" evidence="10">
    <location>
        <position position="9"/>
    </location>
    <ligand>
        <name>Mn(2+)</name>
        <dbReference type="ChEBI" id="CHEBI:29035"/>
        <label>1</label>
    </ligand>
</feature>
<feature type="binding site" evidence="10">
    <location>
        <position position="198"/>
    </location>
    <ligand>
        <name>Mn(2+)</name>
        <dbReference type="ChEBI" id="CHEBI:29035"/>
        <label>2</label>
    </ligand>
</feature>
<feature type="binding site" evidence="10">
    <location>
        <position position="169"/>
    </location>
    <ligand>
        <name>substrate</name>
    </ligand>
</feature>
<keyword evidence="5 10" id="KW-0479">Metal-binding</keyword>
<evidence type="ECO:0000256" key="5">
    <source>
        <dbReference type="ARBA" id="ARBA00022723"/>
    </source>
</evidence>
<evidence type="ECO:0000256" key="7">
    <source>
        <dbReference type="ARBA" id="ARBA00023098"/>
    </source>
</evidence>
<dbReference type="STRING" id="28885.EI16_01115"/>
<reference evidence="12 13" key="1">
    <citation type="submission" date="2014-04" db="EMBL/GenBank/DDBJ databases">
        <title>Draft genome sequence of Hydrogenovibrio marinus MH-110, a model organism for aerobic H2 metabolism.</title>
        <authorList>
            <person name="Cha H.J."/>
            <person name="Jo B.H."/>
            <person name="Hwang B.H."/>
        </authorList>
    </citation>
    <scope>NUCLEOTIDE SEQUENCE [LARGE SCALE GENOMIC DNA]</scope>
    <source>
        <strain evidence="12 13">MH-110</strain>
    </source>
</reference>
<evidence type="ECO:0000313" key="12">
    <source>
        <dbReference type="EMBL" id="KDN94942.1"/>
    </source>
</evidence>
<dbReference type="GO" id="GO:0030145">
    <property type="term" value="F:manganese ion binding"/>
    <property type="evidence" value="ECO:0007669"/>
    <property type="project" value="UniProtKB-UniRule"/>
</dbReference>
<feature type="binding site" evidence="10">
    <location>
        <position position="81"/>
    </location>
    <ligand>
        <name>Mn(2+)</name>
        <dbReference type="ChEBI" id="CHEBI:29035"/>
        <label>2</label>
    </ligand>
</feature>
<dbReference type="NCBIfam" id="TIGR01854">
    <property type="entry name" value="lipid_A_lpxH"/>
    <property type="match status" value="1"/>
</dbReference>
<feature type="binding site" evidence="10">
    <location>
        <position position="200"/>
    </location>
    <ligand>
        <name>Mn(2+)</name>
        <dbReference type="ChEBI" id="CHEBI:29035"/>
        <label>1</label>
    </ligand>
</feature>
<evidence type="ECO:0000256" key="9">
    <source>
        <dbReference type="ARBA" id="ARBA00023211"/>
    </source>
</evidence>
<feature type="binding site" evidence="10">
    <location>
        <position position="43"/>
    </location>
    <ligand>
        <name>Mn(2+)</name>
        <dbReference type="ChEBI" id="CHEBI:29035"/>
        <label>2</label>
    </ligand>
</feature>
<feature type="binding site" evidence="10">
    <location>
        <position position="198"/>
    </location>
    <ligand>
        <name>substrate</name>
    </ligand>
</feature>
<dbReference type="EC" id="3.6.1.54" evidence="10"/>
<keyword evidence="6 10" id="KW-0378">Hydrolase</keyword>
<feature type="binding site" evidence="10">
    <location>
        <position position="124"/>
    </location>
    <ligand>
        <name>substrate</name>
    </ligand>
</feature>
<keyword evidence="7 10" id="KW-0443">Lipid metabolism</keyword>
<dbReference type="UniPathway" id="UPA00359">
    <property type="reaction ID" value="UER00480"/>
</dbReference>
<keyword evidence="3 10" id="KW-0997">Cell inner membrane</keyword>
<dbReference type="CDD" id="cd07398">
    <property type="entry name" value="MPP_YbbF-LpxH"/>
    <property type="match status" value="1"/>
</dbReference>
<proteinExistence type="inferred from homology"/>
<keyword evidence="1 10" id="KW-1003">Cell membrane</keyword>
<dbReference type="GO" id="GO:0008758">
    <property type="term" value="F:UDP-2,3-diacylglucosamine hydrolase activity"/>
    <property type="evidence" value="ECO:0007669"/>
    <property type="project" value="UniProtKB-UniRule"/>
</dbReference>
<evidence type="ECO:0000256" key="2">
    <source>
        <dbReference type="ARBA" id="ARBA00022516"/>
    </source>
</evidence>
<feature type="domain" description="Calcineurin-like phosphoesterase" evidence="11">
    <location>
        <begin position="5"/>
        <end position="202"/>
    </location>
</feature>
<comment type="caution">
    <text evidence="12">The sequence shown here is derived from an EMBL/GenBank/DDBJ whole genome shotgun (WGS) entry which is preliminary data.</text>
</comment>
<evidence type="ECO:0000256" key="8">
    <source>
        <dbReference type="ARBA" id="ARBA00023136"/>
    </source>
</evidence>
<protein>
    <recommendedName>
        <fullName evidence="10">UDP-2,3-diacylglucosamine hydrolase</fullName>
        <ecNumber evidence="10">3.6.1.54</ecNumber>
    </recommendedName>
    <alternativeName>
        <fullName evidence="10">UDP-2,3-diacylglucosamine diphosphatase</fullName>
    </alternativeName>
</protein>
<feature type="binding site" evidence="10">
    <location>
        <begin position="81"/>
        <end position="82"/>
    </location>
    <ligand>
        <name>substrate</name>
    </ligand>
</feature>
<evidence type="ECO:0000256" key="10">
    <source>
        <dbReference type="HAMAP-Rule" id="MF_00575"/>
    </source>
</evidence>
<keyword evidence="13" id="KW-1185">Reference proteome</keyword>
<dbReference type="InterPro" id="IPR043461">
    <property type="entry name" value="LpxH-like"/>
</dbReference>
<keyword evidence="8 10" id="KW-0472">Membrane</keyword>
<dbReference type="InterPro" id="IPR029052">
    <property type="entry name" value="Metallo-depent_PP-like"/>
</dbReference>
<sequence>MPFSLITADIHLQPDETHPINQAFYRFLEEDAPQAEALYLIGDIFEMWVGDDVGLETFPKAIQHLSDLVKKGTRVYLMFGNRDFLMKSAFWKATGIQPLSDPNLVDFYGEKILLSHGDSLCIDDKEYQKMRRWFRNPVIQWLFLCLPKAKRLAIGENMRKKSQQYNQNKADNIMDVNQGAVESLLARYPECNHLVHGHTHRPGEQTFMVEGVEKHRWILGDWRPETQLLKVTERPGQSPEIEWLFLNGN</sequence>
<dbReference type="PANTHER" id="PTHR34990:SF1">
    <property type="entry name" value="UDP-2,3-DIACYLGLUCOSAMINE HYDROLASE"/>
    <property type="match status" value="1"/>
</dbReference>
<evidence type="ECO:0000256" key="1">
    <source>
        <dbReference type="ARBA" id="ARBA00022475"/>
    </source>
</evidence>
<evidence type="ECO:0000259" key="11">
    <source>
        <dbReference type="Pfam" id="PF00149"/>
    </source>
</evidence>
<feature type="binding site" evidence="10">
    <location>
        <position position="166"/>
    </location>
    <ligand>
        <name>substrate</name>
    </ligand>
</feature>
<dbReference type="GO" id="GO:0005737">
    <property type="term" value="C:cytoplasm"/>
    <property type="evidence" value="ECO:0007669"/>
    <property type="project" value="InterPro"/>
</dbReference>
<dbReference type="InterPro" id="IPR010138">
    <property type="entry name" value="UDP-diacylglucosamine_Hdrlase"/>
</dbReference>
<comment type="function">
    <text evidence="10">Hydrolyzes the pyrophosphate bond of UDP-2,3-diacylglucosamine to yield 2,3-diacylglucosamine 1-phosphate (lipid X) and UMP by catalyzing the attack of water at the alpha-P atom. Involved in the biosynthesis of lipid A, a phosphorylated glycolipid that anchors the lipopolysaccharide to the outer membrane of the cell.</text>
</comment>
<dbReference type="NCBIfam" id="NF003743">
    <property type="entry name" value="PRK05340.1"/>
    <property type="match status" value="1"/>
</dbReference>
<dbReference type="Proteomes" id="UP000027341">
    <property type="component" value="Unassembled WGS sequence"/>
</dbReference>
<dbReference type="RefSeq" id="WP_029908550.1">
    <property type="nucleotide sequence ID" value="NZ_AP020335.1"/>
</dbReference>
<evidence type="ECO:0000256" key="6">
    <source>
        <dbReference type="ARBA" id="ARBA00022801"/>
    </source>
</evidence>
<gene>
    <name evidence="10" type="primary">lpxH</name>
    <name evidence="12" type="ORF">EI16_01115</name>
</gene>
<dbReference type="GO" id="GO:0009245">
    <property type="term" value="P:lipid A biosynthetic process"/>
    <property type="evidence" value="ECO:0007669"/>
    <property type="project" value="UniProtKB-UniRule"/>
</dbReference>
<comment type="subcellular location">
    <subcellularLocation>
        <location evidence="10">Cell inner membrane</location>
        <topology evidence="10">Peripheral membrane protein</topology>
        <orientation evidence="10">Cytoplasmic side</orientation>
    </subcellularLocation>
</comment>
<feature type="binding site" evidence="10">
    <location>
        <position position="162"/>
    </location>
    <ligand>
        <name>substrate</name>
    </ligand>
</feature>
<feature type="binding site" evidence="10">
    <location>
        <position position="116"/>
    </location>
    <ligand>
        <name>Mn(2+)</name>
        <dbReference type="ChEBI" id="CHEBI:29035"/>
        <label>2</label>
    </ligand>
</feature>
<dbReference type="Pfam" id="PF00149">
    <property type="entry name" value="Metallophos"/>
    <property type="match status" value="1"/>
</dbReference>
<dbReference type="GO" id="GO:0019897">
    <property type="term" value="C:extrinsic component of plasma membrane"/>
    <property type="evidence" value="ECO:0007669"/>
    <property type="project" value="UniProtKB-UniRule"/>
</dbReference>
<dbReference type="SUPFAM" id="SSF56300">
    <property type="entry name" value="Metallo-dependent phosphatases"/>
    <property type="match status" value="1"/>
</dbReference>
<name>A0A066ZN36_HYDMR</name>
<dbReference type="InterPro" id="IPR004843">
    <property type="entry name" value="Calcineurin-like_PHP"/>
</dbReference>
<evidence type="ECO:0000256" key="4">
    <source>
        <dbReference type="ARBA" id="ARBA00022556"/>
    </source>
</evidence>
<feature type="binding site" evidence="10">
    <location>
        <position position="11"/>
    </location>
    <ligand>
        <name>Mn(2+)</name>
        <dbReference type="ChEBI" id="CHEBI:29035"/>
        <label>1</label>
    </ligand>
</feature>
<dbReference type="Gene3D" id="3.60.21.10">
    <property type="match status" value="1"/>
</dbReference>
<dbReference type="AlphaFoldDB" id="A0A066ZN36"/>
<evidence type="ECO:0000256" key="3">
    <source>
        <dbReference type="ARBA" id="ARBA00022519"/>
    </source>
</evidence>
<comment type="pathway">
    <text evidence="10">Glycolipid biosynthesis; lipid IV(A) biosynthesis; lipid IV(A) from (3R)-3-hydroxytetradecanoyl-[acyl-carrier-protein] and UDP-N-acetyl-alpha-D-glucosamine: step 4/6.</text>
</comment>
<keyword evidence="9 10" id="KW-0464">Manganese</keyword>